<keyword evidence="1" id="KW-0812">Transmembrane</keyword>
<evidence type="ECO:0000313" key="2">
    <source>
        <dbReference type="EMBL" id="NWB88374.1"/>
    </source>
</evidence>
<evidence type="ECO:0000256" key="1">
    <source>
        <dbReference type="SAM" id="Phobius"/>
    </source>
</evidence>
<feature type="transmembrane region" description="Helical" evidence="1">
    <location>
        <begin position="50"/>
        <end position="72"/>
    </location>
</feature>
<gene>
    <name evidence="2" type="ORF">HX830_26240</name>
</gene>
<organism evidence="2 3">
    <name type="scientific">Pseudomonas gingeri</name>
    <dbReference type="NCBI Taxonomy" id="117681"/>
    <lineage>
        <taxon>Bacteria</taxon>
        <taxon>Pseudomonadati</taxon>
        <taxon>Pseudomonadota</taxon>
        <taxon>Gammaproteobacteria</taxon>
        <taxon>Pseudomonadales</taxon>
        <taxon>Pseudomonadaceae</taxon>
        <taxon>Pseudomonas</taxon>
    </lineage>
</organism>
<dbReference type="Proteomes" id="UP000522864">
    <property type="component" value="Unassembled WGS sequence"/>
</dbReference>
<feature type="transmembrane region" description="Helical" evidence="1">
    <location>
        <begin position="116"/>
        <end position="140"/>
    </location>
</feature>
<proteinExistence type="predicted"/>
<accession>A0A7Y7WVD2</accession>
<keyword evidence="1" id="KW-1133">Transmembrane helix</keyword>
<comment type="caution">
    <text evidence="2">The sequence shown here is derived from an EMBL/GenBank/DDBJ whole genome shotgun (WGS) entry which is preliminary data.</text>
</comment>
<sequence>MVDEYNQALVIGAACSAMAAALHIGVVIAGPAGYQFAGAGKRFIRAAEAVRAFPAIVTIGIALILMVWALYALSGASVIRPLPLLRPVLSAITLVYLLRGFAGFFILKNTGRTTRFILISSAVCTGFGMAHFVGLVQVWGRLV</sequence>
<feature type="transmembrane region" description="Helical" evidence="1">
    <location>
        <begin position="6"/>
        <end position="29"/>
    </location>
</feature>
<name>A0A7Y7WVD2_9PSED</name>
<dbReference type="RefSeq" id="WP_177103564.1">
    <property type="nucleotide sequence ID" value="NZ_JACAQA010000028.1"/>
</dbReference>
<keyword evidence="1" id="KW-0472">Membrane</keyword>
<dbReference type="AlphaFoldDB" id="A0A7Y7WVD2"/>
<reference evidence="2 3" key="1">
    <citation type="submission" date="2020-04" db="EMBL/GenBank/DDBJ databases">
        <title>Molecular characterization of pseudomonads from Agaricus bisporus reveal novel blotch 2 pathogens in Western Europe.</title>
        <authorList>
            <person name="Taparia T."/>
            <person name="Krijger M."/>
            <person name="Haynes E."/>
            <person name="Elpinstone J.G."/>
            <person name="Noble R."/>
            <person name="Van Der Wolf J."/>
        </authorList>
    </citation>
    <scope>NUCLEOTIDE SEQUENCE [LARGE SCALE GENOMIC DNA]</scope>
    <source>
        <strain evidence="2 3">G9001</strain>
    </source>
</reference>
<protein>
    <submittedName>
        <fullName evidence="2">Uncharacterized protein</fullName>
    </submittedName>
</protein>
<evidence type="ECO:0000313" key="3">
    <source>
        <dbReference type="Proteomes" id="UP000522864"/>
    </source>
</evidence>
<dbReference type="EMBL" id="JACAQA010000028">
    <property type="protein sequence ID" value="NWB88374.1"/>
    <property type="molecule type" value="Genomic_DNA"/>
</dbReference>
<feature type="transmembrane region" description="Helical" evidence="1">
    <location>
        <begin position="84"/>
        <end position="107"/>
    </location>
</feature>